<sequence>MYKNVYVIGVFDLFHKGHIELLKKARSLGNRLIVAVNGDEMVSEYKRKPFYSEEDRLEIIRNCKYVDEAFIIRGYDNKEYLEKFSIDAIVHGNDWERGSYLKQIRVTEEYLATRNIDMVLVPYTNGISTSGLIKQIKETRDCHNVSVQLPSIFQVNEGILTKISDILQQNNYIFKNIAVVSGSSTSYKYAELILSSMQAHSYIVRRNDEATVEALKEFCLSKKVDLLIGVGGGSILDVVKRVSLLANIENLLVPTIISNDGLVSPISVIKDQNDQTVSLPGRTPFGVVVDIDIIRSAPYKFLQAAAGDILSNISATNDWSLSSKQKREPINDLAFMLSRSAAYALIHHESKDIKNRNFLKQVIYCQISSGLSMALAGTSRPCSGSEHLLSHAIDFHSLSENTLHGYQVGSISIFCLYLQKRLDAKCINYAQELNIPLAFHNLSDDLSGKLSMIYETSGKMRPGRYTVLDTIKGIKFEDVYSEFLFFLERFKVQDTSYQYQ</sequence>
<dbReference type="Gene3D" id="3.40.50.1970">
    <property type="match status" value="1"/>
</dbReference>
<dbReference type="CDD" id="cd08174">
    <property type="entry name" value="G1PDH-like"/>
    <property type="match status" value="1"/>
</dbReference>
<evidence type="ECO:0000256" key="4">
    <source>
        <dbReference type="ARBA" id="ARBA00022857"/>
    </source>
</evidence>
<keyword evidence="5" id="KW-0560">Oxidoreductase</keyword>
<evidence type="ECO:0000313" key="12">
    <source>
        <dbReference type="Proteomes" id="UP001597544"/>
    </source>
</evidence>
<evidence type="ECO:0000256" key="9">
    <source>
        <dbReference type="ARBA" id="ARBA00023264"/>
    </source>
</evidence>
<dbReference type="EMBL" id="JBHULU010000001">
    <property type="protein sequence ID" value="MFD2512309.1"/>
    <property type="molecule type" value="Genomic_DNA"/>
</dbReference>
<dbReference type="Pfam" id="PF01467">
    <property type="entry name" value="CTP_transf_like"/>
    <property type="match status" value="1"/>
</dbReference>
<keyword evidence="12" id="KW-1185">Reference proteome</keyword>
<evidence type="ECO:0000256" key="6">
    <source>
        <dbReference type="ARBA" id="ARBA00023027"/>
    </source>
</evidence>
<keyword evidence="8" id="KW-0594">Phospholipid biosynthesis</keyword>
<dbReference type="NCBIfam" id="TIGR00125">
    <property type="entry name" value="cyt_tran_rel"/>
    <property type="match status" value="1"/>
</dbReference>
<dbReference type="Gene3D" id="3.40.50.620">
    <property type="entry name" value="HUPs"/>
    <property type="match status" value="1"/>
</dbReference>
<evidence type="ECO:0000256" key="3">
    <source>
        <dbReference type="ARBA" id="ARBA00022723"/>
    </source>
</evidence>
<evidence type="ECO:0000256" key="8">
    <source>
        <dbReference type="ARBA" id="ARBA00023209"/>
    </source>
</evidence>
<evidence type="ECO:0000256" key="2">
    <source>
        <dbReference type="ARBA" id="ARBA00022516"/>
    </source>
</evidence>
<dbReference type="SUPFAM" id="SSF56796">
    <property type="entry name" value="Dehydroquinate synthase-like"/>
    <property type="match status" value="1"/>
</dbReference>
<proteinExistence type="predicted"/>
<dbReference type="InterPro" id="IPR004821">
    <property type="entry name" value="Cyt_trans-like"/>
</dbReference>
<organism evidence="11 12">
    <name type="scientific">Pontibacter locisalis</name>
    <dbReference type="NCBI Taxonomy" id="1719035"/>
    <lineage>
        <taxon>Bacteria</taxon>
        <taxon>Pseudomonadati</taxon>
        <taxon>Bacteroidota</taxon>
        <taxon>Cytophagia</taxon>
        <taxon>Cytophagales</taxon>
        <taxon>Hymenobacteraceae</taxon>
        <taxon>Pontibacter</taxon>
    </lineage>
</organism>
<dbReference type="PANTHER" id="PTHR43616">
    <property type="entry name" value="GLYCEROL DEHYDROGENASE"/>
    <property type="match status" value="1"/>
</dbReference>
<protein>
    <submittedName>
        <fullName evidence="11">Iron-containing alcohol dehydrogenase</fullName>
    </submittedName>
</protein>
<dbReference type="PANTHER" id="PTHR43616:SF5">
    <property type="entry name" value="GLYCEROL DEHYDROGENASE 1"/>
    <property type="match status" value="1"/>
</dbReference>
<dbReference type="InterPro" id="IPR014729">
    <property type="entry name" value="Rossmann-like_a/b/a_fold"/>
</dbReference>
<keyword evidence="2" id="KW-0444">Lipid biosynthesis</keyword>
<evidence type="ECO:0000256" key="1">
    <source>
        <dbReference type="ARBA" id="ARBA00022490"/>
    </source>
</evidence>
<evidence type="ECO:0000313" key="11">
    <source>
        <dbReference type="EMBL" id="MFD2512309.1"/>
    </source>
</evidence>
<evidence type="ECO:0000259" key="10">
    <source>
        <dbReference type="Pfam" id="PF01467"/>
    </source>
</evidence>
<keyword evidence="1" id="KW-0963">Cytoplasm</keyword>
<comment type="caution">
    <text evidence="11">The sequence shown here is derived from an EMBL/GenBank/DDBJ whole genome shotgun (WGS) entry which is preliminary data.</text>
</comment>
<dbReference type="InterPro" id="IPR032837">
    <property type="entry name" value="G1PDH"/>
</dbReference>
<evidence type="ECO:0000256" key="7">
    <source>
        <dbReference type="ARBA" id="ARBA00023098"/>
    </source>
</evidence>
<name>A0ABW5IFB8_9BACT</name>
<dbReference type="Proteomes" id="UP001597544">
    <property type="component" value="Unassembled WGS sequence"/>
</dbReference>
<dbReference type="RefSeq" id="WP_377502150.1">
    <property type="nucleotide sequence ID" value="NZ_JBHULU010000001.1"/>
</dbReference>
<evidence type="ECO:0000256" key="5">
    <source>
        <dbReference type="ARBA" id="ARBA00023002"/>
    </source>
</evidence>
<dbReference type="Gene3D" id="1.20.1090.10">
    <property type="entry name" value="Dehydroquinate synthase-like - alpha domain"/>
    <property type="match status" value="1"/>
</dbReference>
<keyword evidence="9" id="KW-1208">Phospholipid metabolism</keyword>
<feature type="domain" description="Cytidyltransferase-like" evidence="10">
    <location>
        <begin position="7"/>
        <end position="133"/>
    </location>
</feature>
<keyword evidence="6" id="KW-0520">NAD</keyword>
<accession>A0ABW5IFB8</accession>
<keyword evidence="4" id="KW-0521">NADP</keyword>
<dbReference type="InterPro" id="IPR016205">
    <property type="entry name" value="Glycerol_DH"/>
</dbReference>
<dbReference type="Pfam" id="PF13685">
    <property type="entry name" value="Fe-ADH_2"/>
    <property type="match status" value="1"/>
</dbReference>
<keyword evidence="3" id="KW-0479">Metal-binding</keyword>
<gene>
    <name evidence="11" type="ORF">ACFSRY_00405</name>
</gene>
<reference evidence="12" key="1">
    <citation type="journal article" date="2019" name="Int. J. Syst. Evol. Microbiol.">
        <title>The Global Catalogue of Microorganisms (GCM) 10K type strain sequencing project: providing services to taxonomists for standard genome sequencing and annotation.</title>
        <authorList>
            <consortium name="The Broad Institute Genomics Platform"/>
            <consortium name="The Broad Institute Genome Sequencing Center for Infectious Disease"/>
            <person name="Wu L."/>
            <person name="Ma J."/>
        </authorList>
    </citation>
    <scope>NUCLEOTIDE SEQUENCE [LARGE SCALE GENOMIC DNA]</scope>
    <source>
        <strain evidence="12">KCTC 42498</strain>
    </source>
</reference>
<dbReference type="SUPFAM" id="SSF52374">
    <property type="entry name" value="Nucleotidylyl transferase"/>
    <property type="match status" value="1"/>
</dbReference>
<keyword evidence="7" id="KW-0443">Lipid metabolism</keyword>